<dbReference type="InterPro" id="IPR013525">
    <property type="entry name" value="ABC2_TM"/>
</dbReference>
<keyword evidence="3 5" id="KW-1133">Transmembrane helix</keyword>
<feature type="transmembrane region" description="Helical" evidence="5">
    <location>
        <begin position="171"/>
        <end position="194"/>
    </location>
</feature>
<evidence type="ECO:0000256" key="4">
    <source>
        <dbReference type="ARBA" id="ARBA00023136"/>
    </source>
</evidence>
<feature type="transmembrane region" description="Helical" evidence="5">
    <location>
        <begin position="215"/>
        <end position="241"/>
    </location>
</feature>
<dbReference type="PANTHER" id="PTHR43027">
    <property type="entry name" value="DOXORUBICIN RESISTANCE ABC TRANSPORTER PERMEASE PROTEIN DRRC-RELATED"/>
    <property type="match status" value="1"/>
</dbReference>
<dbReference type="PROSITE" id="PS51012">
    <property type="entry name" value="ABC_TM2"/>
    <property type="match status" value="1"/>
</dbReference>
<evidence type="ECO:0000313" key="8">
    <source>
        <dbReference type="Proteomes" id="UP001501207"/>
    </source>
</evidence>
<comment type="subcellular location">
    <subcellularLocation>
        <location evidence="1">Membrane</location>
        <topology evidence="1">Multi-pass membrane protein</topology>
    </subcellularLocation>
</comment>
<name>A0ABP8FR17_9BACT</name>
<feature type="transmembrane region" description="Helical" evidence="5">
    <location>
        <begin position="286"/>
        <end position="305"/>
    </location>
</feature>
<feature type="transmembrane region" description="Helical" evidence="5">
    <location>
        <begin position="253"/>
        <end position="274"/>
    </location>
</feature>
<gene>
    <name evidence="7" type="ORF">GCM10023143_17200</name>
</gene>
<evidence type="ECO:0000256" key="3">
    <source>
        <dbReference type="ARBA" id="ARBA00022989"/>
    </source>
</evidence>
<evidence type="ECO:0000256" key="2">
    <source>
        <dbReference type="ARBA" id="ARBA00022692"/>
    </source>
</evidence>
<dbReference type="RefSeq" id="WP_344978282.1">
    <property type="nucleotide sequence ID" value="NZ_BAABFN010000002.1"/>
</dbReference>
<proteinExistence type="predicted"/>
<dbReference type="InterPro" id="IPR047817">
    <property type="entry name" value="ABC2_TM_bact-type"/>
</dbReference>
<keyword evidence="2 5" id="KW-0812">Transmembrane</keyword>
<accession>A0ABP8FR17</accession>
<sequence>MDRGYSQVSALKAIIKASFIAILRSPSAVVFTLAFPLIFVLVFGFIGGNTISLRIGVGKDCDTANAIYAALSRIKTIKLVTAPEEEMQEDLQKGHLTAVLNIMPAGKEDGVPRYTVHVRSSSASGDNIRIFEVILRDIVHTADARLFRDRPTVATIQTTRIPGRRYRQIDFILPGMLGFSLLSTGVFGTAFLFFSLRQTLVLKRFFATPVRRFNILLGEAVARLIFQLLGALFLIAVGYFFFEYTLVHGLETVLELLLLSAFGLIIFMGFGFIVSGIARNESTIPPIANIVTMPQFLLAGTFFPIDVFPGWLQPLCRILPLTYLNDALRKVAFEGVHLWNVPWDLLVLVAWGVAAYLAASRVFRWE</sequence>
<feature type="transmembrane region" description="Helical" evidence="5">
    <location>
        <begin position="345"/>
        <end position="363"/>
    </location>
</feature>
<evidence type="ECO:0000256" key="5">
    <source>
        <dbReference type="SAM" id="Phobius"/>
    </source>
</evidence>
<dbReference type="PANTHER" id="PTHR43027:SF1">
    <property type="entry name" value="DOXORUBICIN RESISTANCE ABC TRANSPORTER PERMEASE PROTEIN DRRC-RELATED"/>
    <property type="match status" value="1"/>
</dbReference>
<dbReference type="EMBL" id="BAABFN010000002">
    <property type="protein sequence ID" value="GAA4309301.1"/>
    <property type="molecule type" value="Genomic_DNA"/>
</dbReference>
<evidence type="ECO:0000313" key="7">
    <source>
        <dbReference type="EMBL" id="GAA4309301.1"/>
    </source>
</evidence>
<evidence type="ECO:0000259" key="6">
    <source>
        <dbReference type="PROSITE" id="PS51012"/>
    </source>
</evidence>
<protein>
    <submittedName>
        <fullName evidence="7">ABC transporter permease</fullName>
    </submittedName>
</protein>
<dbReference type="InterPro" id="IPR052902">
    <property type="entry name" value="ABC-2_transporter"/>
</dbReference>
<dbReference type="Proteomes" id="UP001501207">
    <property type="component" value="Unassembled WGS sequence"/>
</dbReference>
<feature type="domain" description="ABC transmembrane type-2" evidence="6">
    <location>
        <begin position="128"/>
        <end position="366"/>
    </location>
</feature>
<reference evidence="8" key="1">
    <citation type="journal article" date="2019" name="Int. J. Syst. Evol. Microbiol.">
        <title>The Global Catalogue of Microorganisms (GCM) 10K type strain sequencing project: providing services to taxonomists for standard genome sequencing and annotation.</title>
        <authorList>
            <consortium name="The Broad Institute Genomics Platform"/>
            <consortium name="The Broad Institute Genome Sequencing Center for Infectious Disease"/>
            <person name="Wu L."/>
            <person name="Ma J."/>
        </authorList>
    </citation>
    <scope>NUCLEOTIDE SEQUENCE [LARGE SCALE GENOMIC DNA]</scope>
    <source>
        <strain evidence="8">JCM 17664</strain>
    </source>
</reference>
<feature type="transmembrane region" description="Helical" evidence="5">
    <location>
        <begin position="21"/>
        <end position="46"/>
    </location>
</feature>
<dbReference type="Pfam" id="PF12698">
    <property type="entry name" value="ABC2_membrane_3"/>
    <property type="match status" value="1"/>
</dbReference>
<keyword evidence="8" id="KW-1185">Reference proteome</keyword>
<comment type="caution">
    <text evidence="7">The sequence shown here is derived from an EMBL/GenBank/DDBJ whole genome shotgun (WGS) entry which is preliminary data.</text>
</comment>
<keyword evidence="4 5" id="KW-0472">Membrane</keyword>
<organism evidence="7 8">
    <name type="scientific">Compostibacter hankyongensis</name>
    <dbReference type="NCBI Taxonomy" id="1007089"/>
    <lineage>
        <taxon>Bacteria</taxon>
        <taxon>Pseudomonadati</taxon>
        <taxon>Bacteroidota</taxon>
        <taxon>Chitinophagia</taxon>
        <taxon>Chitinophagales</taxon>
        <taxon>Chitinophagaceae</taxon>
        <taxon>Compostibacter</taxon>
    </lineage>
</organism>
<evidence type="ECO:0000256" key="1">
    <source>
        <dbReference type="ARBA" id="ARBA00004141"/>
    </source>
</evidence>